<dbReference type="InterPro" id="IPR036388">
    <property type="entry name" value="WH-like_DNA-bd_sf"/>
</dbReference>
<dbReference type="SMART" id="SM00100">
    <property type="entry name" value="cNMP"/>
    <property type="match status" value="1"/>
</dbReference>
<feature type="modified residue" description="4-aspartylphosphate" evidence="6">
    <location>
        <position position="52"/>
    </location>
</feature>
<evidence type="ECO:0000313" key="11">
    <source>
        <dbReference type="Proteomes" id="UP000244225"/>
    </source>
</evidence>
<dbReference type="PROSITE" id="PS51063">
    <property type="entry name" value="HTH_CRP_2"/>
    <property type="match status" value="1"/>
</dbReference>
<dbReference type="CDD" id="cd17574">
    <property type="entry name" value="REC_OmpR"/>
    <property type="match status" value="1"/>
</dbReference>
<sequence length="353" mass="40844">MRKILLIEDNPEIRENTAEILELANYNVLQAENGRVGVDLARKEQPDLIICDIMMPQLDGYGVLHLLSKEPATASIPFIFLTAKTEKEDFRKGMNLGADDYLTKPFDDVELLDAIEMRLKKNDILKTNFRKTAEGMEEFIEEARGYEELEKLISSERRTSILKKKQYLFMEGNRPNSLFLLNKGRIKTFKSNEEGREYITHLYKEGEFIGYLDLLEETNYRESAMALEDSEVYVIPKDDFFSLLHRNRDVAAKFIKILSDNLADREERLLKLAYNSVRKRVAEALLLVEKQYQREQGSVQQITISRDDLASIVGASKETVIRTLADFKDEKLIDSQGSRITILNQAKLERMRN</sequence>
<dbReference type="InterPro" id="IPR018490">
    <property type="entry name" value="cNMP-bd_dom_sf"/>
</dbReference>
<evidence type="ECO:0000259" key="9">
    <source>
        <dbReference type="PROSITE" id="PS51063"/>
    </source>
</evidence>
<evidence type="ECO:0000256" key="1">
    <source>
        <dbReference type="ARBA" id="ARBA00022553"/>
    </source>
</evidence>
<evidence type="ECO:0000256" key="5">
    <source>
        <dbReference type="ARBA" id="ARBA00023163"/>
    </source>
</evidence>
<dbReference type="PANTHER" id="PTHR48111:SF4">
    <property type="entry name" value="DNA-BINDING DUAL TRANSCRIPTIONAL REGULATOR OMPR"/>
    <property type="match status" value="1"/>
</dbReference>
<dbReference type="InterPro" id="IPR036390">
    <property type="entry name" value="WH_DNA-bd_sf"/>
</dbReference>
<dbReference type="OrthoDB" id="9127033at2"/>
<accession>A0A2T5YG83</accession>
<name>A0A2T5YG83_9BACT</name>
<keyword evidence="4" id="KW-0238">DNA-binding</keyword>
<keyword evidence="2" id="KW-0902">Two-component regulatory system</keyword>
<dbReference type="SUPFAM" id="SSF51206">
    <property type="entry name" value="cAMP-binding domain-like"/>
    <property type="match status" value="1"/>
</dbReference>
<dbReference type="InterPro" id="IPR012318">
    <property type="entry name" value="HTH_CRP"/>
</dbReference>
<dbReference type="PANTHER" id="PTHR48111">
    <property type="entry name" value="REGULATOR OF RPOS"/>
    <property type="match status" value="1"/>
</dbReference>
<dbReference type="Pfam" id="PF13545">
    <property type="entry name" value="HTH_Crp_2"/>
    <property type="match status" value="1"/>
</dbReference>
<evidence type="ECO:0000256" key="2">
    <source>
        <dbReference type="ARBA" id="ARBA00023012"/>
    </source>
</evidence>
<dbReference type="Gene3D" id="1.10.10.10">
    <property type="entry name" value="Winged helix-like DNA-binding domain superfamily/Winged helix DNA-binding domain"/>
    <property type="match status" value="1"/>
</dbReference>
<evidence type="ECO:0000256" key="6">
    <source>
        <dbReference type="PROSITE-ProRule" id="PRU00169"/>
    </source>
</evidence>
<feature type="domain" description="HTH crp-type" evidence="9">
    <location>
        <begin position="275"/>
        <end position="346"/>
    </location>
</feature>
<dbReference type="GO" id="GO:0032993">
    <property type="term" value="C:protein-DNA complex"/>
    <property type="evidence" value="ECO:0007669"/>
    <property type="project" value="TreeGrafter"/>
</dbReference>
<reference evidence="10 11" key="1">
    <citation type="submission" date="2018-04" db="EMBL/GenBank/DDBJ databases">
        <title>Genomic Encyclopedia of Archaeal and Bacterial Type Strains, Phase II (KMG-II): from individual species to whole genera.</title>
        <authorList>
            <person name="Goeker M."/>
        </authorList>
    </citation>
    <scope>NUCLEOTIDE SEQUENCE [LARGE SCALE GENOMIC DNA]</scope>
    <source>
        <strain evidence="10 11">DSM 100162</strain>
    </source>
</reference>
<dbReference type="InterPro" id="IPR000595">
    <property type="entry name" value="cNMP-bd_dom"/>
</dbReference>
<dbReference type="SUPFAM" id="SSF52172">
    <property type="entry name" value="CheY-like"/>
    <property type="match status" value="1"/>
</dbReference>
<dbReference type="GO" id="GO:0000156">
    <property type="term" value="F:phosphorelay response regulator activity"/>
    <property type="evidence" value="ECO:0007669"/>
    <property type="project" value="TreeGrafter"/>
</dbReference>
<comment type="caution">
    <text evidence="10">The sequence shown here is derived from an EMBL/GenBank/DDBJ whole genome shotgun (WGS) entry which is preliminary data.</text>
</comment>
<keyword evidence="1 6" id="KW-0597">Phosphoprotein</keyword>
<dbReference type="GO" id="GO:0000976">
    <property type="term" value="F:transcription cis-regulatory region binding"/>
    <property type="evidence" value="ECO:0007669"/>
    <property type="project" value="TreeGrafter"/>
</dbReference>
<feature type="domain" description="Cyclic nucleotide-binding" evidence="7">
    <location>
        <begin position="140"/>
        <end position="261"/>
    </location>
</feature>
<dbReference type="InterPro" id="IPR014710">
    <property type="entry name" value="RmlC-like_jellyroll"/>
</dbReference>
<gene>
    <name evidence="10" type="ORF">C8N40_106131</name>
</gene>
<evidence type="ECO:0000256" key="4">
    <source>
        <dbReference type="ARBA" id="ARBA00023125"/>
    </source>
</evidence>
<dbReference type="PROSITE" id="PS50042">
    <property type="entry name" value="CNMP_BINDING_3"/>
    <property type="match status" value="1"/>
</dbReference>
<protein>
    <submittedName>
        <fullName evidence="10">CRP-like cAMP-binding protein</fullName>
    </submittedName>
</protein>
<evidence type="ECO:0000256" key="3">
    <source>
        <dbReference type="ARBA" id="ARBA00023015"/>
    </source>
</evidence>
<dbReference type="RefSeq" id="WP_108212201.1">
    <property type="nucleotide sequence ID" value="NZ_QBKI01000006.1"/>
</dbReference>
<dbReference type="SMART" id="SM00419">
    <property type="entry name" value="HTH_CRP"/>
    <property type="match status" value="1"/>
</dbReference>
<dbReference type="Gene3D" id="2.60.120.10">
    <property type="entry name" value="Jelly Rolls"/>
    <property type="match status" value="1"/>
</dbReference>
<dbReference type="Proteomes" id="UP000244225">
    <property type="component" value="Unassembled WGS sequence"/>
</dbReference>
<dbReference type="CDD" id="cd00038">
    <property type="entry name" value="CAP_ED"/>
    <property type="match status" value="1"/>
</dbReference>
<evidence type="ECO:0000259" key="7">
    <source>
        <dbReference type="PROSITE" id="PS50042"/>
    </source>
</evidence>
<dbReference type="Gene3D" id="3.40.50.2300">
    <property type="match status" value="1"/>
</dbReference>
<dbReference type="SUPFAM" id="SSF46785">
    <property type="entry name" value="Winged helix' DNA-binding domain"/>
    <property type="match status" value="1"/>
</dbReference>
<organism evidence="10 11">
    <name type="scientific">Pontibacter mucosus</name>
    <dbReference type="NCBI Taxonomy" id="1649266"/>
    <lineage>
        <taxon>Bacteria</taxon>
        <taxon>Pseudomonadati</taxon>
        <taxon>Bacteroidota</taxon>
        <taxon>Cytophagia</taxon>
        <taxon>Cytophagales</taxon>
        <taxon>Hymenobacteraceae</taxon>
        <taxon>Pontibacter</taxon>
    </lineage>
</organism>
<evidence type="ECO:0000313" key="10">
    <source>
        <dbReference type="EMBL" id="PTX18332.1"/>
    </source>
</evidence>
<dbReference type="InterPro" id="IPR039420">
    <property type="entry name" value="WalR-like"/>
</dbReference>
<dbReference type="PROSITE" id="PS50110">
    <property type="entry name" value="RESPONSE_REGULATORY"/>
    <property type="match status" value="1"/>
</dbReference>
<evidence type="ECO:0000259" key="8">
    <source>
        <dbReference type="PROSITE" id="PS50110"/>
    </source>
</evidence>
<dbReference type="GO" id="GO:0005829">
    <property type="term" value="C:cytosol"/>
    <property type="evidence" value="ECO:0007669"/>
    <property type="project" value="TreeGrafter"/>
</dbReference>
<dbReference type="Pfam" id="PF00072">
    <property type="entry name" value="Response_reg"/>
    <property type="match status" value="1"/>
</dbReference>
<keyword evidence="5" id="KW-0804">Transcription</keyword>
<dbReference type="AlphaFoldDB" id="A0A2T5YG83"/>
<dbReference type="Pfam" id="PF00027">
    <property type="entry name" value="cNMP_binding"/>
    <property type="match status" value="1"/>
</dbReference>
<dbReference type="InterPro" id="IPR011006">
    <property type="entry name" value="CheY-like_superfamily"/>
</dbReference>
<proteinExistence type="predicted"/>
<dbReference type="EMBL" id="QBKI01000006">
    <property type="protein sequence ID" value="PTX18332.1"/>
    <property type="molecule type" value="Genomic_DNA"/>
</dbReference>
<dbReference type="InterPro" id="IPR001789">
    <property type="entry name" value="Sig_transdc_resp-reg_receiver"/>
</dbReference>
<keyword evidence="3" id="KW-0805">Transcription regulation</keyword>
<dbReference type="SMART" id="SM00448">
    <property type="entry name" value="REC"/>
    <property type="match status" value="1"/>
</dbReference>
<dbReference type="PRINTS" id="PR00034">
    <property type="entry name" value="HTHCRP"/>
</dbReference>
<keyword evidence="11" id="KW-1185">Reference proteome</keyword>
<dbReference type="GO" id="GO:0006355">
    <property type="term" value="P:regulation of DNA-templated transcription"/>
    <property type="evidence" value="ECO:0007669"/>
    <property type="project" value="InterPro"/>
</dbReference>
<feature type="domain" description="Response regulatory" evidence="8">
    <location>
        <begin position="3"/>
        <end position="119"/>
    </location>
</feature>